<reference evidence="4" key="1">
    <citation type="journal article" date="2013" name="Nat. Commun.">
        <title>Whole-genome sequencing of Oryza brachyantha reveals mechanisms underlying Oryza genome evolution.</title>
        <authorList>
            <person name="Chen J."/>
            <person name="Huang Q."/>
            <person name="Gao D."/>
            <person name="Wang J."/>
            <person name="Lang Y."/>
            <person name="Liu T."/>
            <person name="Li B."/>
            <person name="Bai Z."/>
            <person name="Luis Goicoechea J."/>
            <person name="Liang C."/>
            <person name="Chen C."/>
            <person name="Zhang W."/>
            <person name="Sun S."/>
            <person name="Liao Y."/>
            <person name="Zhang X."/>
            <person name="Yang L."/>
            <person name="Song C."/>
            <person name="Wang M."/>
            <person name="Shi J."/>
            <person name="Liu G."/>
            <person name="Liu J."/>
            <person name="Zhou H."/>
            <person name="Zhou W."/>
            <person name="Yu Q."/>
            <person name="An N."/>
            <person name="Chen Y."/>
            <person name="Cai Q."/>
            <person name="Wang B."/>
            <person name="Liu B."/>
            <person name="Min J."/>
            <person name="Huang Y."/>
            <person name="Wu H."/>
            <person name="Li Z."/>
            <person name="Zhang Y."/>
            <person name="Yin Y."/>
            <person name="Song W."/>
            <person name="Jiang J."/>
            <person name="Jackson S.A."/>
            <person name="Wing R.A."/>
            <person name="Wang J."/>
            <person name="Chen M."/>
        </authorList>
    </citation>
    <scope>NUCLEOTIDE SEQUENCE [LARGE SCALE GENOMIC DNA]</scope>
    <source>
        <strain evidence="4">cv. IRGC 101232</strain>
    </source>
</reference>
<evidence type="ECO:0000256" key="1">
    <source>
        <dbReference type="SAM" id="MobiDB-lite"/>
    </source>
</evidence>
<feature type="transmembrane region" description="Helical" evidence="2">
    <location>
        <begin position="143"/>
        <end position="169"/>
    </location>
</feature>
<feature type="compositionally biased region" description="Polar residues" evidence="1">
    <location>
        <begin position="124"/>
        <end position="135"/>
    </location>
</feature>
<keyword evidence="2" id="KW-0812">Transmembrane</keyword>
<dbReference type="EnsemblPlants" id="OB12G18620.1">
    <property type="protein sequence ID" value="OB12G18620.1"/>
    <property type="gene ID" value="OB12G18620"/>
</dbReference>
<evidence type="ECO:0000256" key="2">
    <source>
        <dbReference type="SAM" id="Phobius"/>
    </source>
</evidence>
<proteinExistence type="predicted"/>
<evidence type="ECO:0000256" key="3">
    <source>
        <dbReference type="SAM" id="SignalP"/>
    </source>
</evidence>
<sequence length="229" mass="24448">MPAPSSSNASSTLATTIMLSLVSAPSWQVSSPYVGGAPITAIRAAVLKKERSGAAAATRTAERKKRRVLKQTSVLRNQATNPSLAATSALSLVDAAVSLANFSLTAPGTNNWKDSSSKEDKAHSTSSQCRGTTMQSRDKQGSLMMIIVVIIMIISQVAKVRLQFVVIIFEKHGENSKVSKKNGKCLKNFVVRYRGNSNISRCFHAKITTIDIAKTDTIIAIDKGVAIVA</sequence>
<keyword evidence="5" id="KW-1185">Reference proteome</keyword>
<accession>J3ND04</accession>
<keyword evidence="2" id="KW-1133">Transmembrane helix</keyword>
<evidence type="ECO:0000313" key="5">
    <source>
        <dbReference type="Proteomes" id="UP000006038"/>
    </source>
</evidence>
<keyword evidence="2" id="KW-0472">Membrane</keyword>
<feature type="chain" id="PRO_5003775798" evidence="3">
    <location>
        <begin position="25"/>
        <end position="229"/>
    </location>
</feature>
<keyword evidence="3" id="KW-0732">Signal</keyword>
<name>J3ND04_ORYBR</name>
<dbReference type="Proteomes" id="UP000006038">
    <property type="component" value="Chromosome 12"/>
</dbReference>
<organism evidence="4">
    <name type="scientific">Oryza brachyantha</name>
    <name type="common">malo sina</name>
    <dbReference type="NCBI Taxonomy" id="4533"/>
    <lineage>
        <taxon>Eukaryota</taxon>
        <taxon>Viridiplantae</taxon>
        <taxon>Streptophyta</taxon>
        <taxon>Embryophyta</taxon>
        <taxon>Tracheophyta</taxon>
        <taxon>Spermatophyta</taxon>
        <taxon>Magnoliopsida</taxon>
        <taxon>Liliopsida</taxon>
        <taxon>Poales</taxon>
        <taxon>Poaceae</taxon>
        <taxon>BOP clade</taxon>
        <taxon>Oryzoideae</taxon>
        <taxon>Oryzeae</taxon>
        <taxon>Oryzinae</taxon>
        <taxon>Oryza</taxon>
    </lineage>
</organism>
<reference evidence="4" key="2">
    <citation type="submission" date="2013-04" db="UniProtKB">
        <authorList>
            <consortium name="EnsemblPlants"/>
        </authorList>
    </citation>
    <scope>IDENTIFICATION</scope>
</reference>
<dbReference type="AlphaFoldDB" id="J3ND04"/>
<protein>
    <submittedName>
        <fullName evidence="4">Uncharacterized protein</fullName>
    </submittedName>
</protein>
<dbReference type="STRING" id="4533.J3ND04"/>
<feature type="region of interest" description="Disordered" evidence="1">
    <location>
        <begin position="110"/>
        <end position="136"/>
    </location>
</feature>
<dbReference type="HOGENOM" id="CLU_1211405_0_0_1"/>
<evidence type="ECO:0000313" key="4">
    <source>
        <dbReference type="EnsemblPlants" id="OB12G18620.1"/>
    </source>
</evidence>
<feature type="signal peptide" evidence="3">
    <location>
        <begin position="1"/>
        <end position="24"/>
    </location>
</feature>
<dbReference type="Gramene" id="OB12G18620.1">
    <property type="protein sequence ID" value="OB12G18620.1"/>
    <property type="gene ID" value="OB12G18620"/>
</dbReference>